<feature type="non-terminal residue" evidence="2">
    <location>
        <position position="71"/>
    </location>
</feature>
<sequence>GGLQLLMVPSKVMENTCRLFKNMCSRSMTLPTLQSLGESHPDGPATTAQAPSDGQDAGGAGGERISPPAPP</sequence>
<feature type="non-terminal residue" evidence="2">
    <location>
        <position position="1"/>
    </location>
</feature>
<organism evidence="2">
    <name type="scientific">human gut metagenome</name>
    <dbReference type="NCBI Taxonomy" id="408170"/>
    <lineage>
        <taxon>unclassified sequences</taxon>
        <taxon>metagenomes</taxon>
        <taxon>organismal metagenomes</taxon>
    </lineage>
</organism>
<evidence type="ECO:0000256" key="1">
    <source>
        <dbReference type="SAM" id="MobiDB-lite"/>
    </source>
</evidence>
<dbReference type="AlphaFoldDB" id="W1YN51"/>
<feature type="region of interest" description="Disordered" evidence="1">
    <location>
        <begin position="31"/>
        <end position="71"/>
    </location>
</feature>
<gene>
    <name evidence="2" type="ORF">Q604_UNBC02075G0001</name>
</gene>
<proteinExistence type="predicted"/>
<name>W1YN51_9ZZZZ</name>
<reference evidence="2" key="1">
    <citation type="submission" date="2013-12" db="EMBL/GenBank/DDBJ databases">
        <title>A Varibaculum cambriense genome reconstructed from a premature infant gut community with otherwise low bacterial novelty that shifts toward anaerobic metabolism during the third week of life.</title>
        <authorList>
            <person name="Brown C.T."/>
            <person name="Sharon I."/>
            <person name="Thomas B.C."/>
            <person name="Castelle C.J."/>
            <person name="Morowitz M.J."/>
            <person name="Banfield J.F."/>
        </authorList>
    </citation>
    <scope>NUCLEOTIDE SEQUENCE</scope>
</reference>
<dbReference type="EMBL" id="AZMM01002075">
    <property type="protein sequence ID" value="ETJ43897.1"/>
    <property type="molecule type" value="Genomic_DNA"/>
</dbReference>
<accession>W1YN51</accession>
<comment type="caution">
    <text evidence="2">The sequence shown here is derived from an EMBL/GenBank/DDBJ whole genome shotgun (WGS) entry which is preliminary data.</text>
</comment>
<evidence type="ECO:0000313" key="2">
    <source>
        <dbReference type="EMBL" id="ETJ43897.1"/>
    </source>
</evidence>
<protein>
    <submittedName>
        <fullName evidence="2">Uncharacterized protein</fullName>
    </submittedName>
</protein>